<comment type="caution">
    <text evidence="2">The sequence shown here is derived from an EMBL/GenBank/DDBJ whole genome shotgun (WGS) entry which is preliminary data.</text>
</comment>
<gene>
    <name evidence="2" type="ORF">FRY98_22140</name>
</gene>
<dbReference type="EMBL" id="VSDO01000005">
    <property type="protein sequence ID" value="TYA10517.1"/>
    <property type="molecule type" value="Genomic_DNA"/>
</dbReference>
<feature type="transmembrane region" description="Helical" evidence="1">
    <location>
        <begin position="353"/>
        <end position="372"/>
    </location>
</feature>
<feature type="transmembrane region" description="Helical" evidence="1">
    <location>
        <begin position="90"/>
        <end position="109"/>
    </location>
</feature>
<feature type="transmembrane region" description="Helical" evidence="1">
    <location>
        <begin position="330"/>
        <end position="347"/>
    </location>
</feature>
<sequence>MLNTLRMILNLRVSSFANMLIYYLQRLPWLGRRISDRIYGNLRIKRIAAVFAFCLSLLWGFLAHSLYVGLVIFFPVRAADGHLSTPEQLALFWHIFFLLSFIIAGVANIKMLEPKRDKYIAVKLMRLSATRYMQATLGYRYAAFLVFLLPALLFFSARLGASPLTGVIVAIATTLWRLVCELLHLWIFRRTGTILIKHNLIVWLVILGGLAAAYAPLQLEWIPATGTLLINGPVMFLIAALGLTAGIRLFRFTRYEDAVEAATKRDDPLLDLGKVMADAQKSTVRTKESDYTAETLSSKAFEGKKGFAYLNAIFFARHRSLIYEPVKKRLAVLGGLGAAALLAVFVFRQQAASVAAGLGHLLPILLIVQYFLSVGERICKALFYHCDLKLLRHSFYRQAAAEHFRLRLARILGLNLLIAGILGLILTIVASVAGDFSVNRSSLILMWICVLSLSVFFSVHHLFSYYIFQPYTTELNAKNPFFLIFNWVISMVSVITIQMRPDPLYFTIAVLALSVLYLGCAFALVPKYAPRTFRVK</sequence>
<feature type="transmembrane region" description="Helical" evidence="1">
    <location>
        <begin position="200"/>
        <end position="217"/>
    </location>
</feature>
<organism evidence="2 3">
    <name type="scientific">Paenibacillus faecis</name>
    <dbReference type="NCBI Taxonomy" id="862114"/>
    <lineage>
        <taxon>Bacteria</taxon>
        <taxon>Bacillati</taxon>
        <taxon>Bacillota</taxon>
        <taxon>Bacilli</taxon>
        <taxon>Bacillales</taxon>
        <taxon>Paenibacillaceae</taxon>
        <taxon>Paenibacillus</taxon>
    </lineage>
</organism>
<reference evidence="2 3" key="1">
    <citation type="submission" date="2019-08" db="EMBL/GenBank/DDBJ databases">
        <title>Genome sequencing of Paenibacillus faecis DSM 23593(T).</title>
        <authorList>
            <person name="Kook J.-K."/>
            <person name="Park S.-N."/>
            <person name="Lim Y.K."/>
        </authorList>
    </citation>
    <scope>NUCLEOTIDE SEQUENCE [LARGE SCALE GENOMIC DNA]</scope>
    <source>
        <strain evidence="2 3">DSM 23593</strain>
    </source>
</reference>
<evidence type="ECO:0000313" key="2">
    <source>
        <dbReference type="EMBL" id="TYA10517.1"/>
    </source>
</evidence>
<name>A0A5D0CP89_9BACL</name>
<proteinExistence type="predicted"/>
<evidence type="ECO:0000256" key="1">
    <source>
        <dbReference type="SAM" id="Phobius"/>
    </source>
</evidence>
<feature type="transmembrane region" description="Helical" evidence="1">
    <location>
        <begin position="229"/>
        <end position="250"/>
    </location>
</feature>
<accession>A0A5D0CP89</accession>
<dbReference type="RefSeq" id="WP_148456242.1">
    <property type="nucleotide sequence ID" value="NZ_VSDO01000005.1"/>
</dbReference>
<keyword evidence="1" id="KW-1133">Transmembrane helix</keyword>
<protein>
    <submittedName>
        <fullName evidence="2">Uncharacterized protein</fullName>
    </submittedName>
</protein>
<feature type="transmembrane region" description="Helical" evidence="1">
    <location>
        <begin position="167"/>
        <end position="188"/>
    </location>
</feature>
<dbReference type="AlphaFoldDB" id="A0A5D0CP89"/>
<keyword evidence="1" id="KW-0812">Transmembrane</keyword>
<feature type="transmembrane region" description="Helical" evidence="1">
    <location>
        <begin position="504"/>
        <end position="525"/>
    </location>
</feature>
<feature type="transmembrane region" description="Helical" evidence="1">
    <location>
        <begin position="412"/>
        <end position="432"/>
    </location>
</feature>
<dbReference type="OrthoDB" id="1710898at2"/>
<keyword evidence="1" id="KW-0472">Membrane</keyword>
<feature type="transmembrane region" description="Helical" evidence="1">
    <location>
        <begin position="46"/>
        <end position="70"/>
    </location>
</feature>
<evidence type="ECO:0000313" key="3">
    <source>
        <dbReference type="Proteomes" id="UP000325218"/>
    </source>
</evidence>
<keyword evidence="3" id="KW-1185">Reference proteome</keyword>
<feature type="transmembrane region" description="Helical" evidence="1">
    <location>
        <begin position="444"/>
        <end position="468"/>
    </location>
</feature>
<feature type="transmembrane region" description="Helical" evidence="1">
    <location>
        <begin position="480"/>
        <end position="498"/>
    </location>
</feature>
<feature type="transmembrane region" description="Helical" evidence="1">
    <location>
        <begin position="141"/>
        <end position="161"/>
    </location>
</feature>
<dbReference type="Proteomes" id="UP000325218">
    <property type="component" value="Unassembled WGS sequence"/>
</dbReference>